<evidence type="ECO:0000313" key="1">
    <source>
        <dbReference type="EMBL" id="KSA03669.1"/>
    </source>
</evidence>
<accession>A0A0V1Q5W9</accession>
<evidence type="ECO:0000313" key="2">
    <source>
        <dbReference type="Proteomes" id="UP000054251"/>
    </source>
</evidence>
<name>A0A0V1Q5W9_9ASCO</name>
<sequence>MELDPKNDLIKNRPWMGKNLHSSNEIAILVHLFDNQGTFNIHRAAFLRMYKSCYRNGLESDSIKSLSMKELIFKCTSFVPKYSSEKNTKMNDTIQILNKTHYTLTLVV</sequence>
<comment type="caution">
    <text evidence="1">The sequence shown here is derived from an EMBL/GenBank/DDBJ whole genome shotgun (WGS) entry which is preliminary data.</text>
</comment>
<reference evidence="1 2" key="1">
    <citation type="submission" date="2015-11" db="EMBL/GenBank/DDBJ databases">
        <title>The genome of Debaryomyces fabryi.</title>
        <authorList>
            <person name="Tafer H."/>
            <person name="Lopandic K."/>
        </authorList>
    </citation>
    <scope>NUCLEOTIDE SEQUENCE [LARGE SCALE GENOMIC DNA]</scope>
    <source>
        <strain evidence="1 2">CBS 789</strain>
    </source>
</reference>
<dbReference type="GeneID" id="26837653"/>
<dbReference type="RefSeq" id="XP_015469771.1">
    <property type="nucleotide sequence ID" value="XM_015609474.1"/>
</dbReference>
<dbReference type="EMBL" id="LMYN01000007">
    <property type="protein sequence ID" value="KSA03669.1"/>
    <property type="molecule type" value="Genomic_DNA"/>
</dbReference>
<gene>
    <name evidence="1" type="ORF">AC631_00644</name>
</gene>
<dbReference type="Proteomes" id="UP000054251">
    <property type="component" value="Unassembled WGS sequence"/>
</dbReference>
<proteinExistence type="predicted"/>
<dbReference type="AlphaFoldDB" id="A0A0V1Q5W9"/>
<protein>
    <submittedName>
        <fullName evidence="1">Uncharacterized protein</fullName>
    </submittedName>
</protein>
<organism evidence="1 2">
    <name type="scientific">Debaryomyces fabryi</name>
    <dbReference type="NCBI Taxonomy" id="58627"/>
    <lineage>
        <taxon>Eukaryota</taxon>
        <taxon>Fungi</taxon>
        <taxon>Dikarya</taxon>
        <taxon>Ascomycota</taxon>
        <taxon>Saccharomycotina</taxon>
        <taxon>Pichiomycetes</taxon>
        <taxon>Debaryomycetaceae</taxon>
        <taxon>Debaryomyces</taxon>
    </lineage>
</organism>
<dbReference type="OrthoDB" id="10455272at2759"/>
<keyword evidence="2" id="KW-1185">Reference proteome</keyword>